<dbReference type="NCBIfam" id="TIGR01072">
    <property type="entry name" value="murA"/>
    <property type="match status" value="1"/>
</dbReference>
<dbReference type="InterPro" id="IPR050068">
    <property type="entry name" value="MurA_subfamily"/>
</dbReference>
<dbReference type="GO" id="GO:0051301">
    <property type="term" value="P:cell division"/>
    <property type="evidence" value="ECO:0007669"/>
    <property type="project" value="UniProtKB-KW"/>
</dbReference>
<dbReference type="InterPro" id="IPR013792">
    <property type="entry name" value="RNA3'P_cycl/enolpyr_Trfase_a/b"/>
</dbReference>
<comment type="subcellular location">
    <subcellularLocation>
        <location evidence="1">Cytoplasm</location>
    </subcellularLocation>
</comment>
<dbReference type="GO" id="GO:0008760">
    <property type="term" value="F:UDP-N-acetylglucosamine 1-carboxyvinyltransferase activity"/>
    <property type="evidence" value="ECO:0007669"/>
    <property type="project" value="UniProtKB-UniRule"/>
</dbReference>
<evidence type="ECO:0000256" key="13">
    <source>
        <dbReference type="ARBA" id="ARBA00047527"/>
    </source>
</evidence>
<dbReference type="PANTHER" id="PTHR43783">
    <property type="entry name" value="UDP-N-ACETYLGLUCOSAMINE 1-CARBOXYVINYLTRANSFERASE"/>
    <property type="match status" value="1"/>
</dbReference>
<evidence type="ECO:0000256" key="3">
    <source>
        <dbReference type="ARBA" id="ARBA00022490"/>
    </source>
</evidence>
<evidence type="ECO:0000256" key="8">
    <source>
        <dbReference type="ARBA" id="ARBA00023306"/>
    </source>
</evidence>
<dbReference type="GO" id="GO:0019277">
    <property type="term" value="P:UDP-N-acetylgalactosamine biosynthetic process"/>
    <property type="evidence" value="ECO:0007669"/>
    <property type="project" value="InterPro"/>
</dbReference>
<evidence type="ECO:0000313" key="17">
    <source>
        <dbReference type="Proteomes" id="UP000231282"/>
    </source>
</evidence>
<dbReference type="InterPro" id="IPR005750">
    <property type="entry name" value="UDP_GlcNAc_COvinyl_MurA"/>
</dbReference>
<dbReference type="GO" id="GO:0008360">
    <property type="term" value="P:regulation of cell shape"/>
    <property type="evidence" value="ECO:0007669"/>
    <property type="project" value="UniProtKB-KW"/>
</dbReference>
<dbReference type="Gene3D" id="3.65.10.10">
    <property type="entry name" value="Enolpyruvate transferase domain"/>
    <property type="match status" value="2"/>
</dbReference>
<dbReference type="InterPro" id="IPR001986">
    <property type="entry name" value="Enolpyruvate_Tfrase_dom"/>
</dbReference>
<evidence type="ECO:0000256" key="12">
    <source>
        <dbReference type="ARBA" id="ARBA00039754"/>
    </source>
</evidence>
<dbReference type="EMBL" id="PEZH01000023">
    <property type="protein sequence ID" value="PIS15188.1"/>
    <property type="molecule type" value="Genomic_DNA"/>
</dbReference>
<comment type="catalytic activity">
    <reaction evidence="13">
        <text>phosphoenolpyruvate + UDP-N-acetyl-alpha-D-glucosamine = UDP-N-acetyl-3-O-(1-carboxyvinyl)-alpha-D-glucosamine + phosphate</text>
        <dbReference type="Rhea" id="RHEA:18681"/>
        <dbReference type="ChEBI" id="CHEBI:43474"/>
        <dbReference type="ChEBI" id="CHEBI:57705"/>
        <dbReference type="ChEBI" id="CHEBI:58702"/>
        <dbReference type="ChEBI" id="CHEBI:68483"/>
        <dbReference type="EC" id="2.5.1.7"/>
    </reaction>
</comment>
<evidence type="ECO:0000313" key="16">
    <source>
        <dbReference type="EMBL" id="PIS15188.1"/>
    </source>
</evidence>
<evidence type="ECO:0000256" key="7">
    <source>
        <dbReference type="ARBA" id="ARBA00022984"/>
    </source>
</evidence>
<reference evidence="17" key="1">
    <citation type="submission" date="2017-09" db="EMBL/GenBank/DDBJ databases">
        <title>Depth-based differentiation of microbial function through sediment-hosted aquifers and enrichment of novel symbionts in the deep terrestrial subsurface.</title>
        <authorList>
            <person name="Probst A.J."/>
            <person name="Ladd B."/>
            <person name="Jarett J.K."/>
            <person name="Geller-Mcgrath D.E."/>
            <person name="Sieber C.M.K."/>
            <person name="Emerson J.B."/>
            <person name="Anantharaman K."/>
            <person name="Thomas B.C."/>
            <person name="Malmstrom R."/>
            <person name="Stieglmeier M."/>
            <person name="Klingl A."/>
            <person name="Woyke T."/>
            <person name="Ryan C.M."/>
            <person name="Banfield J.F."/>
        </authorList>
    </citation>
    <scope>NUCLEOTIDE SEQUENCE [LARGE SCALE GENOMIC DNA]</scope>
</reference>
<evidence type="ECO:0000256" key="10">
    <source>
        <dbReference type="ARBA" id="ARBA00038367"/>
    </source>
</evidence>
<keyword evidence="4" id="KW-0132">Cell division</keyword>
<dbReference type="GO" id="GO:0009252">
    <property type="term" value="P:peptidoglycan biosynthetic process"/>
    <property type="evidence" value="ECO:0007669"/>
    <property type="project" value="UniProtKB-UniRule"/>
</dbReference>
<keyword evidence="9" id="KW-0961">Cell wall biogenesis/degradation</keyword>
<keyword evidence="6" id="KW-0133">Cell shape</keyword>
<comment type="similarity">
    <text evidence="10">Belongs to the EPSP synthase family. MurA subfamily.</text>
</comment>
<comment type="pathway">
    <text evidence="2">Cell wall biogenesis; peptidoglycan biosynthesis.</text>
</comment>
<feature type="domain" description="Enolpyruvate transferase" evidence="15">
    <location>
        <begin position="6"/>
        <end position="429"/>
    </location>
</feature>
<gene>
    <name evidence="16" type="primary">murA</name>
    <name evidence="16" type="ORF">COT63_01355</name>
</gene>
<evidence type="ECO:0000256" key="6">
    <source>
        <dbReference type="ARBA" id="ARBA00022960"/>
    </source>
</evidence>
<comment type="caution">
    <text evidence="16">The sequence shown here is derived from an EMBL/GenBank/DDBJ whole genome shotgun (WGS) entry which is preliminary data.</text>
</comment>
<dbReference type="GO" id="GO:0071555">
    <property type="term" value="P:cell wall organization"/>
    <property type="evidence" value="ECO:0007669"/>
    <property type="project" value="UniProtKB-KW"/>
</dbReference>
<proteinExistence type="inferred from homology"/>
<accession>A0A2H0WTC9</accession>
<evidence type="ECO:0000256" key="1">
    <source>
        <dbReference type="ARBA" id="ARBA00004496"/>
    </source>
</evidence>
<evidence type="ECO:0000256" key="4">
    <source>
        <dbReference type="ARBA" id="ARBA00022618"/>
    </source>
</evidence>
<dbReference type="GO" id="GO:0005737">
    <property type="term" value="C:cytoplasm"/>
    <property type="evidence" value="ECO:0007669"/>
    <property type="project" value="UniProtKB-SubCell"/>
</dbReference>
<dbReference type="SUPFAM" id="SSF55205">
    <property type="entry name" value="EPT/RTPC-like"/>
    <property type="match status" value="1"/>
</dbReference>
<dbReference type="PANTHER" id="PTHR43783:SF1">
    <property type="entry name" value="UDP-N-ACETYLGLUCOSAMINE 1-CARBOXYVINYLTRANSFERASE"/>
    <property type="match status" value="1"/>
</dbReference>
<protein>
    <recommendedName>
        <fullName evidence="12 14">UDP-N-acetylglucosamine 1-carboxyvinyltransferase</fullName>
        <ecNumber evidence="11 14">2.5.1.7</ecNumber>
    </recommendedName>
</protein>
<dbReference type="Proteomes" id="UP000231282">
    <property type="component" value="Unassembled WGS sequence"/>
</dbReference>
<evidence type="ECO:0000256" key="9">
    <source>
        <dbReference type="ARBA" id="ARBA00023316"/>
    </source>
</evidence>
<keyword evidence="3" id="KW-0963">Cytoplasm</keyword>
<evidence type="ECO:0000256" key="11">
    <source>
        <dbReference type="ARBA" id="ARBA00039108"/>
    </source>
</evidence>
<sequence length="441" mass="48971">MSKFIIQGGKPLIGGIRLGGAKNASFKIMIASLLCEGKSRLLNLAKIGDVETTRQIIEALGAHTLPCGERTIFIDPTKLSSHKIPKKFGDFSRASILFAAPLLKKFGKAILPFPGGDKIGERPIERHLLGFKKLGVKIEINNDKIVLLTPRGLHGNRYRFTKNTHTGTENLIMLAAIASGETILENAAQETEIDDLILFLNNAGAKIKRLPKRKIKIIGVNKLKAQTHAIIPDANEAVSYACAALATRGDIAIEGAKEKDLITFLKKVKEIDGKYKANGWGIRFWWEKPLRATNTTTKPYPGFKTDWQPLWTTLMTQCQGESKIIESVYEQRFNFIPVLQKMGAKITYFKPKIKNPERFYSFNYSDCDPHLYHGIKVIGPTQLKGARITAEDIRHGATLTIAALVAKGRSEINNTQIIDRGYEDLGKKLKELGGNIKIIKS</sequence>
<dbReference type="InterPro" id="IPR036968">
    <property type="entry name" value="Enolpyruvate_Tfrase_sf"/>
</dbReference>
<evidence type="ECO:0000259" key="15">
    <source>
        <dbReference type="Pfam" id="PF00275"/>
    </source>
</evidence>
<keyword evidence="5 16" id="KW-0808">Transferase</keyword>
<dbReference type="Pfam" id="PF00275">
    <property type="entry name" value="EPSP_synthase"/>
    <property type="match status" value="1"/>
</dbReference>
<organism evidence="16 17">
    <name type="scientific">Candidatus Shapirobacteria bacterium CG09_land_8_20_14_0_10_38_17</name>
    <dbReference type="NCBI Taxonomy" id="1974884"/>
    <lineage>
        <taxon>Bacteria</taxon>
        <taxon>Candidatus Shapironibacteriota</taxon>
    </lineage>
</organism>
<dbReference type="AlphaFoldDB" id="A0A2H0WTC9"/>
<evidence type="ECO:0000256" key="5">
    <source>
        <dbReference type="ARBA" id="ARBA00022679"/>
    </source>
</evidence>
<dbReference type="CDD" id="cd01555">
    <property type="entry name" value="UdpNAET"/>
    <property type="match status" value="1"/>
</dbReference>
<dbReference type="EC" id="2.5.1.7" evidence="11 14"/>
<name>A0A2H0WTC9_9BACT</name>
<evidence type="ECO:0000256" key="2">
    <source>
        <dbReference type="ARBA" id="ARBA00004752"/>
    </source>
</evidence>
<keyword evidence="8" id="KW-0131">Cell cycle</keyword>
<dbReference type="NCBIfam" id="NF006873">
    <property type="entry name" value="PRK09369.1"/>
    <property type="match status" value="1"/>
</dbReference>
<evidence type="ECO:0000256" key="14">
    <source>
        <dbReference type="NCBIfam" id="TIGR01072"/>
    </source>
</evidence>
<keyword evidence="7" id="KW-0573">Peptidoglycan synthesis</keyword>